<comment type="caution">
    <text evidence="2">The sequence shown here is derived from an EMBL/GenBank/DDBJ whole genome shotgun (WGS) entry which is preliminary data.</text>
</comment>
<evidence type="ECO:0000313" key="2">
    <source>
        <dbReference type="EMBL" id="KAL1265548.1"/>
    </source>
</evidence>
<dbReference type="EMBL" id="JAYMGO010000011">
    <property type="protein sequence ID" value="KAL1265548.1"/>
    <property type="molecule type" value="Genomic_DNA"/>
</dbReference>
<organism evidence="2 3">
    <name type="scientific">Cirrhinus molitorella</name>
    <name type="common">mud carp</name>
    <dbReference type="NCBI Taxonomy" id="172907"/>
    <lineage>
        <taxon>Eukaryota</taxon>
        <taxon>Metazoa</taxon>
        <taxon>Chordata</taxon>
        <taxon>Craniata</taxon>
        <taxon>Vertebrata</taxon>
        <taxon>Euteleostomi</taxon>
        <taxon>Actinopterygii</taxon>
        <taxon>Neopterygii</taxon>
        <taxon>Teleostei</taxon>
        <taxon>Ostariophysi</taxon>
        <taxon>Cypriniformes</taxon>
        <taxon>Cyprinidae</taxon>
        <taxon>Labeoninae</taxon>
        <taxon>Labeonini</taxon>
        <taxon>Cirrhinus</taxon>
    </lineage>
</organism>
<reference evidence="2 3" key="1">
    <citation type="submission" date="2023-09" db="EMBL/GenBank/DDBJ databases">
        <authorList>
            <person name="Wang M."/>
        </authorList>
    </citation>
    <scope>NUCLEOTIDE SEQUENCE [LARGE SCALE GENOMIC DNA]</scope>
    <source>
        <strain evidence="2">GT-2023</strain>
        <tissue evidence="2">Liver</tissue>
    </source>
</reference>
<feature type="region of interest" description="Disordered" evidence="1">
    <location>
        <begin position="80"/>
        <end position="116"/>
    </location>
</feature>
<name>A0ABR3MLP4_9TELE</name>
<evidence type="ECO:0000256" key="1">
    <source>
        <dbReference type="SAM" id="MobiDB-lite"/>
    </source>
</evidence>
<protein>
    <submittedName>
        <fullName evidence="2">Uncharacterized protein</fullName>
    </submittedName>
</protein>
<proteinExistence type="predicted"/>
<keyword evidence="3" id="KW-1185">Reference proteome</keyword>
<sequence length="116" mass="13178">MWILNPSYGVSCSVSICSARPRSVSLFTPKPVMSQRCHSDWALRVLRPLVQRSSSARIKGASASVGDLCVTGRHIEQTTFKNDSEREREIEREKERGRYKENKRATQAGKKVRKLT</sequence>
<accession>A0ABR3MLP4</accession>
<gene>
    <name evidence="2" type="ORF">QQF64_003575</name>
</gene>
<dbReference type="Proteomes" id="UP001558613">
    <property type="component" value="Unassembled WGS sequence"/>
</dbReference>
<feature type="compositionally biased region" description="Basic and acidic residues" evidence="1">
    <location>
        <begin position="82"/>
        <end position="104"/>
    </location>
</feature>
<evidence type="ECO:0000313" key="3">
    <source>
        <dbReference type="Proteomes" id="UP001558613"/>
    </source>
</evidence>